<dbReference type="SUPFAM" id="SSF53613">
    <property type="entry name" value="Ribokinase-like"/>
    <property type="match status" value="1"/>
</dbReference>
<proteinExistence type="inferred from homology"/>
<dbReference type="InterPro" id="IPR011611">
    <property type="entry name" value="PfkB_dom"/>
</dbReference>
<dbReference type="InterPro" id="IPR052700">
    <property type="entry name" value="Carb_kinase_PfkB-like"/>
</dbReference>
<dbReference type="AlphaFoldDB" id="A0A317JPI8"/>
<keyword evidence="3" id="KW-0418">Kinase</keyword>
<reference evidence="5 6" key="1">
    <citation type="submission" date="2018-02" db="EMBL/GenBank/DDBJ databases">
        <title>Genomic Reconstructions from Amazon Rainforest and Pasture Soil Reveal Novel Insights into the Physiology of Candidate Phyla in Tropical Sites.</title>
        <authorList>
            <person name="Kroeger M.E."/>
            <person name="Delmont T."/>
            <person name="Eren A.M."/>
            <person name="Guo J."/>
            <person name="Meyer K.M."/>
            <person name="Khan K."/>
            <person name="Rodrigues J.L.M."/>
            <person name="Bohannan B.J.M."/>
            <person name="Tringe S."/>
            <person name="Borges C.D."/>
            <person name="Tiedje J."/>
            <person name="Tsai S.M."/>
            <person name="Nusslein K."/>
        </authorList>
    </citation>
    <scope>NUCLEOTIDE SEQUENCE [LARGE SCALE GENOMIC DNA]</scope>
    <source>
        <strain evidence="5">Amazon FNV 2010 28 9</strain>
    </source>
</reference>
<evidence type="ECO:0000256" key="2">
    <source>
        <dbReference type="ARBA" id="ARBA00022679"/>
    </source>
</evidence>
<dbReference type="Pfam" id="PF00294">
    <property type="entry name" value="PfkB"/>
    <property type="match status" value="1"/>
</dbReference>
<evidence type="ECO:0000313" key="6">
    <source>
        <dbReference type="Proteomes" id="UP000246104"/>
    </source>
</evidence>
<dbReference type="Gene3D" id="3.40.1190.20">
    <property type="match status" value="1"/>
</dbReference>
<dbReference type="EMBL" id="PSRQ01000023">
    <property type="protein sequence ID" value="PWU23779.1"/>
    <property type="molecule type" value="Genomic_DNA"/>
</dbReference>
<gene>
    <name evidence="5" type="ORF">C5B42_02000</name>
</gene>
<name>A0A317JPI8_9BACT</name>
<dbReference type="PANTHER" id="PTHR43320">
    <property type="entry name" value="SUGAR KINASE"/>
    <property type="match status" value="1"/>
</dbReference>
<dbReference type="PANTHER" id="PTHR43320:SF3">
    <property type="entry name" value="CARBOHYDRATE KINASE PFKB DOMAIN-CONTAINING PROTEIN"/>
    <property type="match status" value="1"/>
</dbReference>
<organism evidence="5 6">
    <name type="scientific">Candidatus Cerribacteria bacterium 'Amazon FNV 2010 28 9'</name>
    <dbReference type="NCBI Taxonomy" id="2081795"/>
    <lineage>
        <taxon>Bacteria</taxon>
        <taxon>Candidatus Cerribacteria</taxon>
    </lineage>
</organism>
<dbReference type="Proteomes" id="UP000246104">
    <property type="component" value="Unassembled WGS sequence"/>
</dbReference>
<evidence type="ECO:0000256" key="3">
    <source>
        <dbReference type="ARBA" id="ARBA00022777"/>
    </source>
</evidence>
<protein>
    <recommendedName>
        <fullName evidence="4">Carbohydrate kinase PfkB domain-containing protein</fullName>
    </recommendedName>
</protein>
<evidence type="ECO:0000259" key="4">
    <source>
        <dbReference type="Pfam" id="PF00294"/>
    </source>
</evidence>
<dbReference type="InterPro" id="IPR002173">
    <property type="entry name" value="Carboh/pur_kinase_PfkB_CS"/>
</dbReference>
<dbReference type="PROSITE" id="PS00583">
    <property type="entry name" value="PFKB_KINASES_1"/>
    <property type="match status" value="1"/>
</dbReference>
<comment type="caution">
    <text evidence="5">The sequence shown here is derived from an EMBL/GenBank/DDBJ whole genome shotgun (WGS) entry which is preliminary data.</text>
</comment>
<dbReference type="InterPro" id="IPR029056">
    <property type="entry name" value="Ribokinase-like"/>
</dbReference>
<evidence type="ECO:0000256" key="1">
    <source>
        <dbReference type="ARBA" id="ARBA00010688"/>
    </source>
</evidence>
<feature type="domain" description="Carbohydrate kinase PfkB" evidence="4">
    <location>
        <begin position="37"/>
        <end position="296"/>
    </location>
</feature>
<keyword evidence="2" id="KW-0808">Transferase</keyword>
<accession>A0A317JPI8</accession>
<sequence length="301" mass="32189">MSFDVVSIGSGVLDVLLRSSQFTITPVHEELMLCEMYGGKQNVEDAVLASGGAGTNTAVSFARQGLKTACIVELGIDVPAQIIVDDLIKEKVDRSLLVHREGERTGISAVLVANDGSRTALTFRGAAHHLTKENIPFDTLKGVKAIHLSSIGNTQVILAIMQFCKLNTIFLSWNPSKMEAEDVFLRAPNKQELFTDVLFVNDSEWKGIASQETLVRQVAKTIVITKGKDGGQTLSTSGDSSYQAEKLENVVDETGAGDAFAAGYTGSILRGKSHEEALSFAIDNATGVVMQMGAKAGLLQL</sequence>
<evidence type="ECO:0000313" key="5">
    <source>
        <dbReference type="EMBL" id="PWU23779.1"/>
    </source>
</evidence>
<comment type="similarity">
    <text evidence="1">Belongs to the carbohydrate kinase PfkB family.</text>
</comment>
<dbReference type="GO" id="GO:0016301">
    <property type="term" value="F:kinase activity"/>
    <property type="evidence" value="ECO:0007669"/>
    <property type="project" value="UniProtKB-KW"/>
</dbReference>